<organism evidence="1 2">
    <name type="scientific">Abeliophyllum distichum</name>
    <dbReference type="NCBI Taxonomy" id="126358"/>
    <lineage>
        <taxon>Eukaryota</taxon>
        <taxon>Viridiplantae</taxon>
        <taxon>Streptophyta</taxon>
        <taxon>Embryophyta</taxon>
        <taxon>Tracheophyta</taxon>
        <taxon>Spermatophyta</taxon>
        <taxon>Magnoliopsida</taxon>
        <taxon>eudicotyledons</taxon>
        <taxon>Gunneridae</taxon>
        <taxon>Pentapetalae</taxon>
        <taxon>asterids</taxon>
        <taxon>lamiids</taxon>
        <taxon>Lamiales</taxon>
        <taxon>Oleaceae</taxon>
        <taxon>Forsythieae</taxon>
        <taxon>Abeliophyllum</taxon>
    </lineage>
</organism>
<proteinExistence type="predicted"/>
<comment type="caution">
    <text evidence="1">The sequence shown here is derived from an EMBL/GenBank/DDBJ whole genome shotgun (WGS) entry which is preliminary data.</text>
</comment>
<evidence type="ECO:0000313" key="1">
    <source>
        <dbReference type="EMBL" id="KAL2484509.1"/>
    </source>
</evidence>
<sequence length="104" mass="11737">MAGAMVTIPTNHLEMENTTHSHSQILPIIEQWQIQCARFINYSSSNFSRTHASLSTLATVQKKHLRGGVLDFLLLHDLPQASIRSLERIFRMPFSCSPSELKSS</sequence>
<gene>
    <name evidence="1" type="ORF">Adt_29265</name>
</gene>
<name>A0ABD1RBB8_9LAMI</name>
<reference evidence="2" key="1">
    <citation type="submission" date="2024-07" db="EMBL/GenBank/DDBJ databases">
        <title>Two chromosome-level genome assemblies of Korean endemic species Abeliophyllum distichum and Forsythia ovata (Oleaceae).</title>
        <authorList>
            <person name="Jang H."/>
        </authorList>
    </citation>
    <scope>NUCLEOTIDE SEQUENCE [LARGE SCALE GENOMIC DNA]</scope>
</reference>
<dbReference type="EMBL" id="JBFOLK010000009">
    <property type="protein sequence ID" value="KAL2484509.1"/>
    <property type="molecule type" value="Genomic_DNA"/>
</dbReference>
<evidence type="ECO:0000313" key="2">
    <source>
        <dbReference type="Proteomes" id="UP001604336"/>
    </source>
</evidence>
<keyword evidence="2" id="KW-1185">Reference proteome</keyword>
<accession>A0ABD1RBB8</accession>
<dbReference type="AlphaFoldDB" id="A0ABD1RBB8"/>
<protein>
    <submittedName>
        <fullName evidence="1">Protein POOR-like proteinOUS SYNAPSIS 1</fullName>
    </submittedName>
</protein>
<dbReference type="Proteomes" id="UP001604336">
    <property type="component" value="Unassembled WGS sequence"/>
</dbReference>